<dbReference type="PANTHER" id="PTHR30531">
    <property type="entry name" value="FLAGELLAR BIOSYNTHETIC PROTEIN FLHB"/>
    <property type="match status" value="1"/>
</dbReference>
<dbReference type="PRINTS" id="PR00950">
    <property type="entry name" value="TYPE3IMSPROT"/>
</dbReference>
<evidence type="ECO:0000313" key="1">
    <source>
        <dbReference type="EMBL" id="SHJ96147.1"/>
    </source>
</evidence>
<keyword evidence="1" id="KW-0966">Cell projection</keyword>
<keyword evidence="1" id="KW-0282">Flagellum</keyword>
<dbReference type="InterPro" id="IPR006135">
    <property type="entry name" value="T3SS_substrate_exporter"/>
</dbReference>
<dbReference type="AlphaFoldDB" id="A0A1M6NKA8"/>
<evidence type="ECO:0000313" key="2">
    <source>
        <dbReference type="Proteomes" id="UP000184465"/>
    </source>
</evidence>
<keyword evidence="1" id="KW-0969">Cilium</keyword>
<dbReference type="RefSeq" id="WP_073149014.1">
    <property type="nucleotide sequence ID" value="NZ_FRAG01000017.1"/>
</dbReference>
<protein>
    <submittedName>
        <fullName evidence="1">Flagellar biosynthesis protein</fullName>
    </submittedName>
</protein>
<sequence length="85" mass="9552">MKKKVIANALKYNSKEDIAPKVIAKGMGLTAEKIKDIAKENNIPIYKDDKLSKQLYNLSIGEEISPELYNVVAEVLTFIARLDNE</sequence>
<name>A0A1M6NKA8_PARC5</name>
<keyword evidence="2" id="KW-1185">Reference proteome</keyword>
<dbReference type="Pfam" id="PF01312">
    <property type="entry name" value="Bac_export_2"/>
    <property type="match status" value="1"/>
</dbReference>
<dbReference type="GO" id="GO:0005886">
    <property type="term" value="C:plasma membrane"/>
    <property type="evidence" value="ECO:0007669"/>
    <property type="project" value="TreeGrafter"/>
</dbReference>
<dbReference type="Proteomes" id="UP000184465">
    <property type="component" value="Unassembled WGS sequence"/>
</dbReference>
<organism evidence="1 2">
    <name type="scientific">Paramaledivibacter caminithermalis (strain DSM 15212 / CIP 107654 / DViRD3)</name>
    <name type="common">Clostridium caminithermale</name>
    <dbReference type="NCBI Taxonomy" id="1121301"/>
    <lineage>
        <taxon>Bacteria</taxon>
        <taxon>Bacillati</taxon>
        <taxon>Bacillota</taxon>
        <taxon>Clostridia</taxon>
        <taxon>Peptostreptococcales</taxon>
        <taxon>Caminicellaceae</taxon>
        <taxon>Paramaledivibacter</taxon>
    </lineage>
</organism>
<accession>A0A1M6NKA8</accession>
<proteinExistence type="predicted"/>
<dbReference type="Gene3D" id="3.40.1690.10">
    <property type="entry name" value="secretion proteins EscU"/>
    <property type="match status" value="1"/>
</dbReference>
<dbReference type="STRING" id="1121301.SAMN02745912_01765"/>
<reference evidence="1 2" key="1">
    <citation type="submission" date="2016-11" db="EMBL/GenBank/DDBJ databases">
        <authorList>
            <person name="Jaros S."/>
            <person name="Januszkiewicz K."/>
            <person name="Wedrychowicz H."/>
        </authorList>
    </citation>
    <scope>NUCLEOTIDE SEQUENCE [LARGE SCALE GENOMIC DNA]</scope>
    <source>
        <strain evidence="1 2">DSM 15212</strain>
    </source>
</reference>
<dbReference type="EMBL" id="FRAG01000017">
    <property type="protein sequence ID" value="SHJ96147.1"/>
    <property type="molecule type" value="Genomic_DNA"/>
</dbReference>
<dbReference type="PANTHER" id="PTHR30531:SF12">
    <property type="entry name" value="FLAGELLAR BIOSYNTHETIC PROTEIN FLHB"/>
    <property type="match status" value="1"/>
</dbReference>
<gene>
    <name evidence="1" type="ORF">SAMN02745912_01765</name>
</gene>
<dbReference type="InterPro" id="IPR029025">
    <property type="entry name" value="T3SS_substrate_exporter_C"/>
</dbReference>
<dbReference type="GO" id="GO:0009306">
    <property type="term" value="P:protein secretion"/>
    <property type="evidence" value="ECO:0007669"/>
    <property type="project" value="InterPro"/>
</dbReference>
<dbReference type="OrthoDB" id="9810419at2"/>
<dbReference type="SUPFAM" id="SSF160544">
    <property type="entry name" value="EscU C-terminal domain-like"/>
    <property type="match status" value="1"/>
</dbReference>